<feature type="transmembrane region" description="Helical" evidence="7">
    <location>
        <begin position="12"/>
        <end position="28"/>
    </location>
</feature>
<organism evidence="8 9">
    <name type="scientific">Orchesella cincta</name>
    <name type="common">Springtail</name>
    <name type="synonym">Podura cincta</name>
    <dbReference type="NCBI Taxonomy" id="48709"/>
    <lineage>
        <taxon>Eukaryota</taxon>
        <taxon>Metazoa</taxon>
        <taxon>Ecdysozoa</taxon>
        <taxon>Arthropoda</taxon>
        <taxon>Hexapoda</taxon>
        <taxon>Collembola</taxon>
        <taxon>Entomobryomorpha</taxon>
        <taxon>Entomobryoidea</taxon>
        <taxon>Orchesellidae</taxon>
        <taxon>Orchesellinae</taxon>
        <taxon>Orchesella</taxon>
    </lineage>
</organism>
<evidence type="ECO:0000256" key="3">
    <source>
        <dbReference type="ARBA" id="ARBA00022448"/>
    </source>
</evidence>
<keyword evidence="5 7" id="KW-1133">Transmembrane helix</keyword>
<dbReference type="PROSITE" id="PS01271">
    <property type="entry name" value="NA_SULFATE"/>
    <property type="match status" value="1"/>
</dbReference>
<comment type="similarity">
    <text evidence="2">Belongs to the SLC13A/DASS transporter (TC 2.A.47) family. NADC subfamily.</text>
</comment>
<feature type="transmembrane region" description="Helical" evidence="7">
    <location>
        <begin position="635"/>
        <end position="657"/>
    </location>
</feature>
<feature type="transmembrane region" description="Helical" evidence="7">
    <location>
        <begin position="604"/>
        <end position="623"/>
    </location>
</feature>
<proteinExistence type="inferred from homology"/>
<evidence type="ECO:0000256" key="7">
    <source>
        <dbReference type="SAM" id="Phobius"/>
    </source>
</evidence>
<dbReference type="EMBL" id="LJIJ01000312">
    <property type="protein sequence ID" value="ODM98912.1"/>
    <property type="molecule type" value="Genomic_DNA"/>
</dbReference>
<name>A0A1D2N0W7_ORCCI</name>
<dbReference type="GO" id="GO:0015141">
    <property type="term" value="F:succinate transmembrane transporter activity"/>
    <property type="evidence" value="ECO:0007669"/>
    <property type="project" value="TreeGrafter"/>
</dbReference>
<feature type="transmembrane region" description="Helical" evidence="7">
    <location>
        <begin position="463"/>
        <end position="481"/>
    </location>
</feature>
<feature type="transmembrane region" description="Helical" evidence="7">
    <location>
        <begin position="371"/>
        <end position="391"/>
    </location>
</feature>
<dbReference type="AlphaFoldDB" id="A0A1D2N0W7"/>
<feature type="transmembrane region" description="Helical" evidence="7">
    <location>
        <begin position="109"/>
        <end position="129"/>
    </location>
</feature>
<keyword evidence="4 7" id="KW-0812">Transmembrane</keyword>
<feature type="transmembrane region" description="Helical" evidence="7">
    <location>
        <begin position="421"/>
        <end position="443"/>
    </location>
</feature>
<comment type="subcellular location">
    <subcellularLocation>
        <location evidence="1">Membrane</location>
        <topology evidence="1">Multi-pass membrane protein</topology>
    </subcellularLocation>
</comment>
<dbReference type="PANTHER" id="PTHR10283:SF82">
    <property type="entry name" value="SOLUTE CARRIER FAMILY 13 MEMBER 2"/>
    <property type="match status" value="1"/>
</dbReference>
<keyword evidence="3" id="KW-0813">Transport</keyword>
<dbReference type="STRING" id="48709.A0A1D2N0W7"/>
<evidence type="ECO:0000256" key="1">
    <source>
        <dbReference type="ARBA" id="ARBA00004141"/>
    </source>
</evidence>
<protein>
    <submittedName>
        <fullName evidence="8">Solute carrier family 13 member 2</fullName>
    </submittedName>
</protein>
<evidence type="ECO:0000313" key="9">
    <source>
        <dbReference type="Proteomes" id="UP000094527"/>
    </source>
</evidence>
<dbReference type="GO" id="GO:0005886">
    <property type="term" value="C:plasma membrane"/>
    <property type="evidence" value="ECO:0007669"/>
    <property type="project" value="TreeGrafter"/>
</dbReference>
<sequence>MNWRGIAKNWRFFITFIVPLILLPIFFLDEDGSKKFRCAYVILITALFWMSEAIPLAVTSFLPVVLFPLLGIQDTGRVSRNYMKETNMMFVGGLIIALAVEYSNLHKRIALRVMTIFGASPVRLMLGVMMTTMGLSMWISNTATTAMMVPIVLAVLDELNKGGNNPANNKKQLEANIVNFAHSSQSTTGGKSSGAVAILHAPDPNPQLTVNSVNRSKDFDTITGSTTTIAIDDSSSDGDNDSAIVSSGLGNALREKVNESEVAGMKRALLTAAVVAANIGGTATPYASSSSGLLYRLLAAQRPITVAGSVIGLQCQNGILFAIAYASNIGGTGSILGSGPNLILKDKAHCNNGTLSELTFATWMAFNVPPMIVNVLIAWVYLVLVFFGVSGRGKDKTTARMMSKDNQRDVERMLKEKYKGLGPISFHEAAVAVLFLFAVSLWFFKEPKFMPGWSDLITTSHDFNIGDSTAAMLIVMLLFILPKNPSAMFRKENAGVKVEALLDWKFVQSNLPWGVVLLMGGGFALSDASNESGLSQWIGDSLIGLKDLPRPLILFIVMIMTAGITEVASNTACANVLIPILITLSKNLNLHPLYLTLPATVTCSYAFMLPVATPPNAIVFSVGSMKILDMVKTGFFLNVSCVVVLLIFNITYGSLIFDYGSYQGLNSTV</sequence>
<evidence type="ECO:0000256" key="2">
    <source>
        <dbReference type="ARBA" id="ARBA00006772"/>
    </source>
</evidence>
<evidence type="ECO:0000256" key="6">
    <source>
        <dbReference type="ARBA" id="ARBA00023136"/>
    </source>
</evidence>
<gene>
    <name evidence="8" type="ORF">Ocin01_07775</name>
</gene>
<evidence type="ECO:0000313" key="8">
    <source>
        <dbReference type="EMBL" id="ODM98912.1"/>
    </source>
</evidence>
<comment type="caution">
    <text evidence="8">The sequence shown here is derived from an EMBL/GenBank/DDBJ whole genome shotgun (WGS) entry which is preliminary data.</text>
</comment>
<accession>A0A1D2N0W7</accession>
<dbReference type="Proteomes" id="UP000094527">
    <property type="component" value="Unassembled WGS sequence"/>
</dbReference>
<dbReference type="GO" id="GO:0015137">
    <property type="term" value="F:citrate transmembrane transporter activity"/>
    <property type="evidence" value="ECO:0007669"/>
    <property type="project" value="TreeGrafter"/>
</dbReference>
<feature type="transmembrane region" description="Helical" evidence="7">
    <location>
        <begin position="552"/>
        <end position="584"/>
    </location>
</feature>
<evidence type="ECO:0000256" key="5">
    <source>
        <dbReference type="ARBA" id="ARBA00022989"/>
    </source>
</evidence>
<reference evidence="8 9" key="1">
    <citation type="journal article" date="2016" name="Genome Biol. Evol.">
        <title>Gene Family Evolution Reflects Adaptation to Soil Environmental Stressors in the Genome of the Collembolan Orchesella cincta.</title>
        <authorList>
            <person name="Faddeeva-Vakhrusheva A."/>
            <person name="Derks M.F."/>
            <person name="Anvar S.Y."/>
            <person name="Agamennone V."/>
            <person name="Suring W."/>
            <person name="Smit S."/>
            <person name="van Straalen N.M."/>
            <person name="Roelofs D."/>
        </authorList>
    </citation>
    <scope>NUCLEOTIDE SEQUENCE [LARGE SCALE GENOMIC DNA]</scope>
    <source>
        <tissue evidence="8">Mixed pool</tissue>
    </source>
</reference>
<dbReference type="InterPro" id="IPR031312">
    <property type="entry name" value="Na/sul_symport_CS"/>
</dbReference>
<dbReference type="OrthoDB" id="6493944at2759"/>
<dbReference type="Pfam" id="PF00939">
    <property type="entry name" value="Na_sulph_symp"/>
    <property type="match status" value="2"/>
</dbReference>
<dbReference type="PANTHER" id="PTHR10283">
    <property type="entry name" value="SOLUTE CARRIER FAMILY 13 MEMBER"/>
    <property type="match status" value="1"/>
</dbReference>
<dbReference type="OMA" id="QINLCAG"/>
<keyword evidence="9" id="KW-1185">Reference proteome</keyword>
<keyword evidence="6 7" id="KW-0472">Membrane</keyword>
<evidence type="ECO:0000256" key="4">
    <source>
        <dbReference type="ARBA" id="ARBA00022692"/>
    </source>
</evidence>
<feature type="transmembrane region" description="Helical" evidence="7">
    <location>
        <begin position="40"/>
        <end position="66"/>
    </location>
</feature>
<feature type="transmembrane region" description="Helical" evidence="7">
    <location>
        <begin position="86"/>
        <end position="102"/>
    </location>
</feature>
<dbReference type="InterPro" id="IPR001898">
    <property type="entry name" value="SLC13A/DASS"/>
</dbReference>